<dbReference type="PROSITE" id="PS01124">
    <property type="entry name" value="HTH_ARAC_FAMILY_2"/>
    <property type="match status" value="1"/>
</dbReference>
<reference evidence="5 6" key="1">
    <citation type="submission" date="2019-01" db="EMBL/GenBank/DDBJ databases">
        <title>Complete genome sequence of Cohnella hallensis HS21 isolated from Korean fir (Abies koreana) rhizospheric soil.</title>
        <authorList>
            <person name="Jiang L."/>
            <person name="Kang S.W."/>
            <person name="Kim S."/>
            <person name="Jung J."/>
            <person name="Kim C.Y."/>
            <person name="Kim D.H."/>
            <person name="Kim S.W."/>
            <person name="Lee J."/>
        </authorList>
    </citation>
    <scope>NUCLEOTIDE SEQUENCE [LARGE SCALE GENOMIC DNA]</scope>
    <source>
        <strain evidence="5 6">HS21</strain>
    </source>
</reference>
<dbReference type="InterPro" id="IPR018062">
    <property type="entry name" value="HTH_AraC-typ_CS"/>
</dbReference>
<dbReference type="SUPFAM" id="SSF46689">
    <property type="entry name" value="Homeodomain-like"/>
    <property type="match status" value="2"/>
</dbReference>
<evidence type="ECO:0000256" key="2">
    <source>
        <dbReference type="ARBA" id="ARBA00023125"/>
    </source>
</evidence>
<dbReference type="Pfam" id="PF02311">
    <property type="entry name" value="AraC_binding"/>
    <property type="match status" value="1"/>
</dbReference>
<dbReference type="InterPro" id="IPR009057">
    <property type="entry name" value="Homeodomain-like_sf"/>
</dbReference>
<name>A0A3T1D4X1_9BACL</name>
<keyword evidence="1" id="KW-0805">Transcription regulation</keyword>
<dbReference type="Pfam" id="PF12833">
    <property type="entry name" value="HTH_18"/>
    <property type="match status" value="1"/>
</dbReference>
<dbReference type="GO" id="GO:0043565">
    <property type="term" value="F:sequence-specific DNA binding"/>
    <property type="evidence" value="ECO:0007669"/>
    <property type="project" value="InterPro"/>
</dbReference>
<dbReference type="InterPro" id="IPR037923">
    <property type="entry name" value="HTH-like"/>
</dbReference>
<dbReference type="PROSITE" id="PS00041">
    <property type="entry name" value="HTH_ARAC_FAMILY_1"/>
    <property type="match status" value="1"/>
</dbReference>
<keyword evidence="2" id="KW-0238">DNA-binding</keyword>
<sequence length="277" mass="31789">MDAPVFPTLTDTDSKLPVYLTSIGHWGNQERTKRPEGFPDYQWLQVVSGTGELIVGGQQYIVKAGQGFFLFPHESHSYHSLTEPWELYWVSFNGSAMSTLLLHQADVTQSGVYTVTDPDILLTHIRSIYTIASTGRPFVSLECSKLLYSFMLDLVKSVWSKTPSTAQSYMKLHPVIQYIEANVNRPITIDEMADCIEVSAQYLCQLFKTTMKMRPMEYVNRERINKSKEWMFRDPTLRMQEIAHLVGFDSPSYFSSVFKKVAGMSPEQFKRFHGIRI</sequence>
<dbReference type="Gene3D" id="1.10.10.60">
    <property type="entry name" value="Homeodomain-like"/>
    <property type="match status" value="2"/>
</dbReference>
<organism evidence="5 6">
    <name type="scientific">Cohnella abietis</name>
    <dbReference type="NCBI Taxonomy" id="2507935"/>
    <lineage>
        <taxon>Bacteria</taxon>
        <taxon>Bacillati</taxon>
        <taxon>Bacillota</taxon>
        <taxon>Bacilli</taxon>
        <taxon>Bacillales</taxon>
        <taxon>Paenibacillaceae</taxon>
        <taxon>Cohnella</taxon>
    </lineage>
</organism>
<dbReference type="PANTHER" id="PTHR43280:SF2">
    <property type="entry name" value="HTH-TYPE TRANSCRIPTIONAL REGULATOR EXSA"/>
    <property type="match status" value="1"/>
</dbReference>
<gene>
    <name evidence="5" type="ORF">KCTCHS21_24240</name>
</gene>
<dbReference type="Proteomes" id="UP000289856">
    <property type="component" value="Chromosome"/>
</dbReference>
<dbReference type="SUPFAM" id="SSF51215">
    <property type="entry name" value="Regulatory protein AraC"/>
    <property type="match status" value="1"/>
</dbReference>
<feature type="domain" description="HTH araC/xylS-type" evidence="4">
    <location>
        <begin position="173"/>
        <end position="272"/>
    </location>
</feature>
<dbReference type="InterPro" id="IPR018060">
    <property type="entry name" value="HTH_AraC"/>
</dbReference>
<evidence type="ECO:0000256" key="1">
    <source>
        <dbReference type="ARBA" id="ARBA00023015"/>
    </source>
</evidence>
<dbReference type="Gene3D" id="2.60.120.280">
    <property type="entry name" value="Regulatory protein AraC"/>
    <property type="match status" value="1"/>
</dbReference>
<accession>A0A3T1D4X1</accession>
<dbReference type="GO" id="GO:0003700">
    <property type="term" value="F:DNA-binding transcription factor activity"/>
    <property type="evidence" value="ECO:0007669"/>
    <property type="project" value="InterPro"/>
</dbReference>
<dbReference type="InterPro" id="IPR020449">
    <property type="entry name" value="Tscrpt_reg_AraC-type_HTH"/>
</dbReference>
<evidence type="ECO:0000259" key="4">
    <source>
        <dbReference type="PROSITE" id="PS01124"/>
    </source>
</evidence>
<dbReference type="SMART" id="SM00342">
    <property type="entry name" value="HTH_ARAC"/>
    <property type="match status" value="1"/>
</dbReference>
<dbReference type="RefSeq" id="WP_162309318.1">
    <property type="nucleotide sequence ID" value="NZ_AP019400.1"/>
</dbReference>
<evidence type="ECO:0000313" key="6">
    <source>
        <dbReference type="Proteomes" id="UP000289856"/>
    </source>
</evidence>
<evidence type="ECO:0000313" key="5">
    <source>
        <dbReference type="EMBL" id="BBI33025.1"/>
    </source>
</evidence>
<proteinExistence type="predicted"/>
<dbReference type="AlphaFoldDB" id="A0A3T1D4X1"/>
<evidence type="ECO:0000256" key="3">
    <source>
        <dbReference type="ARBA" id="ARBA00023163"/>
    </source>
</evidence>
<dbReference type="InterPro" id="IPR003313">
    <property type="entry name" value="AraC-bd"/>
</dbReference>
<keyword evidence="3" id="KW-0804">Transcription</keyword>
<keyword evidence="6" id="KW-1185">Reference proteome</keyword>
<dbReference type="PANTHER" id="PTHR43280">
    <property type="entry name" value="ARAC-FAMILY TRANSCRIPTIONAL REGULATOR"/>
    <property type="match status" value="1"/>
</dbReference>
<dbReference type="EMBL" id="AP019400">
    <property type="protein sequence ID" value="BBI33025.1"/>
    <property type="molecule type" value="Genomic_DNA"/>
</dbReference>
<dbReference type="KEGG" id="cohn:KCTCHS21_24240"/>
<dbReference type="PRINTS" id="PR00032">
    <property type="entry name" value="HTHARAC"/>
</dbReference>
<protein>
    <recommendedName>
        <fullName evidence="4">HTH araC/xylS-type domain-containing protein</fullName>
    </recommendedName>
</protein>